<dbReference type="EMBL" id="AZEU01000133">
    <property type="protein sequence ID" value="KRL45164.1"/>
    <property type="molecule type" value="Genomic_DNA"/>
</dbReference>
<reference evidence="2 3" key="1">
    <citation type="journal article" date="2015" name="Genome Announc.">
        <title>Expanding the biotechnology potential of lactobacilli through comparative genomics of 213 strains and associated genera.</title>
        <authorList>
            <person name="Sun Z."/>
            <person name="Harris H.M."/>
            <person name="McCann A."/>
            <person name="Guo C."/>
            <person name="Argimon S."/>
            <person name="Zhang W."/>
            <person name="Yang X."/>
            <person name="Jeffery I.B."/>
            <person name="Cooney J.C."/>
            <person name="Kagawa T.F."/>
            <person name="Liu W."/>
            <person name="Song Y."/>
            <person name="Salvetti E."/>
            <person name="Wrobel A."/>
            <person name="Rasinkangas P."/>
            <person name="Parkhill J."/>
            <person name="Rea M.C."/>
            <person name="O'Sullivan O."/>
            <person name="Ritari J."/>
            <person name="Douillard F.P."/>
            <person name="Paul Ross R."/>
            <person name="Yang R."/>
            <person name="Briner A.E."/>
            <person name="Felis G.E."/>
            <person name="de Vos W.M."/>
            <person name="Barrangou R."/>
            <person name="Klaenhammer T.R."/>
            <person name="Caufield P.W."/>
            <person name="Cui Y."/>
            <person name="Zhang H."/>
            <person name="O'Toole P.W."/>
        </authorList>
    </citation>
    <scope>NUCLEOTIDE SEQUENCE [LARGE SCALE GENOMIC DNA]</scope>
    <source>
        <strain evidence="2 3">DSM 13343</strain>
    </source>
</reference>
<feature type="region of interest" description="Disordered" evidence="1">
    <location>
        <begin position="1"/>
        <end position="24"/>
    </location>
</feature>
<dbReference type="PATRIC" id="fig|1423769.4.peg.862"/>
<dbReference type="AlphaFoldDB" id="A0A0R1QKP5"/>
<organism evidence="2 3">
    <name type="scientific">Lacticaseibacillus manihotivorans DSM 13343 = JCM 12514</name>
    <dbReference type="NCBI Taxonomy" id="1423769"/>
    <lineage>
        <taxon>Bacteria</taxon>
        <taxon>Bacillati</taxon>
        <taxon>Bacillota</taxon>
        <taxon>Bacilli</taxon>
        <taxon>Lactobacillales</taxon>
        <taxon>Lactobacillaceae</taxon>
        <taxon>Lacticaseibacillus</taxon>
    </lineage>
</organism>
<protein>
    <submittedName>
        <fullName evidence="2">Uncharacterized protein</fullName>
    </submittedName>
</protein>
<evidence type="ECO:0000256" key="1">
    <source>
        <dbReference type="SAM" id="MobiDB-lite"/>
    </source>
</evidence>
<dbReference type="OrthoDB" id="2193312at2"/>
<dbReference type="Proteomes" id="UP000051790">
    <property type="component" value="Unassembled WGS sequence"/>
</dbReference>
<gene>
    <name evidence="2" type="ORF">FD01_GL000806</name>
</gene>
<comment type="caution">
    <text evidence="2">The sequence shown here is derived from an EMBL/GenBank/DDBJ whole genome shotgun (WGS) entry which is preliminary data.</text>
</comment>
<proteinExistence type="predicted"/>
<feature type="compositionally biased region" description="Basic and acidic residues" evidence="1">
    <location>
        <begin position="7"/>
        <end position="23"/>
    </location>
</feature>
<keyword evidence="3" id="KW-1185">Reference proteome</keyword>
<evidence type="ECO:0000313" key="3">
    <source>
        <dbReference type="Proteomes" id="UP000051790"/>
    </source>
</evidence>
<dbReference type="RefSeq" id="WP_056963505.1">
    <property type="nucleotide sequence ID" value="NZ_AZEU01000133.1"/>
</dbReference>
<accession>A0A0R1QKP5</accession>
<evidence type="ECO:0000313" key="2">
    <source>
        <dbReference type="EMBL" id="KRL45164.1"/>
    </source>
</evidence>
<name>A0A0R1QKP5_9LACO</name>
<sequence>MAGFNALDRRKERDQRTKTEERKQRGKITAILPIAGISKQGYIILKSGLSTYYADVMKPEKHDLDRLTLQEADAIENGSWRFMRQYTHSVKEIFLNFPENNDVQQRYFRHLIKTTTDPFRVEQLEKELYNLQYLEQHYRKLSSWIMLFGTTPKQLEANIEDAKAKGAVYGFQPTTIAEKQLMYRLMNNPGVDTSEEEQ</sequence>